<dbReference type="Gene3D" id="3.40.50.300">
    <property type="entry name" value="P-loop containing nucleotide triphosphate hydrolases"/>
    <property type="match status" value="1"/>
</dbReference>
<gene>
    <name evidence="2" type="ORF">GCK32_012097</name>
</gene>
<evidence type="ECO:0000313" key="3">
    <source>
        <dbReference type="Proteomes" id="UP001331761"/>
    </source>
</evidence>
<organism evidence="2 3">
    <name type="scientific">Trichostrongylus colubriformis</name>
    <name type="common">Black scour worm</name>
    <dbReference type="NCBI Taxonomy" id="6319"/>
    <lineage>
        <taxon>Eukaryota</taxon>
        <taxon>Metazoa</taxon>
        <taxon>Ecdysozoa</taxon>
        <taxon>Nematoda</taxon>
        <taxon>Chromadorea</taxon>
        <taxon>Rhabditida</taxon>
        <taxon>Rhabditina</taxon>
        <taxon>Rhabditomorpha</taxon>
        <taxon>Strongyloidea</taxon>
        <taxon>Trichostrongylidae</taxon>
        <taxon>Trichostrongylus</taxon>
    </lineage>
</organism>
<comment type="catalytic activity">
    <reaction evidence="1">
        <text>ATP + H2O = ADP + phosphate + H(+)</text>
        <dbReference type="Rhea" id="RHEA:13065"/>
        <dbReference type="ChEBI" id="CHEBI:15377"/>
        <dbReference type="ChEBI" id="CHEBI:15378"/>
        <dbReference type="ChEBI" id="CHEBI:30616"/>
        <dbReference type="ChEBI" id="CHEBI:43474"/>
        <dbReference type="ChEBI" id="CHEBI:456216"/>
        <dbReference type="EC" id="3.6.4.13"/>
    </reaction>
</comment>
<keyword evidence="3" id="KW-1185">Reference proteome</keyword>
<dbReference type="SUPFAM" id="SSF52540">
    <property type="entry name" value="P-loop containing nucleoside triphosphate hydrolases"/>
    <property type="match status" value="1"/>
</dbReference>
<dbReference type="PANTHER" id="PTHR18934">
    <property type="entry name" value="ATP-DEPENDENT RNA HELICASE"/>
    <property type="match status" value="1"/>
</dbReference>
<sequence>MDCYGAPISQTKALEKLIPLPIYANLPSDLQAKIFEPTPPNARNVILATNIAETSVTIDGICYVIDPSFSKQNSFDVRSGVEHLHVVTILKRTRELDVKDEQGQGTVSITSSKISLYLRFSELIWVTWSTGASGNVEHICTWTF</sequence>
<dbReference type="Proteomes" id="UP001331761">
    <property type="component" value="Unassembled WGS sequence"/>
</dbReference>
<evidence type="ECO:0008006" key="4">
    <source>
        <dbReference type="Google" id="ProtNLM"/>
    </source>
</evidence>
<accession>A0AAN8G770</accession>
<dbReference type="CDD" id="cd18791">
    <property type="entry name" value="SF2_C_RHA"/>
    <property type="match status" value="1"/>
</dbReference>
<dbReference type="InterPro" id="IPR027417">
    <property type="entry name" value="P-loop_NTPase"/>
</dbReference>
<dbReference type="GO" id="GO:0071013">
    <property type="term" value="C:catalytic step 2 spliceosome"/>
    <property type="evidence" value="ECO:0007669"/>
    <property type="project" value="TreeGrafter"/>
</dbReference>
<evidence type="ECO:0000256" key="1">
    <source>
        <dbReference type="ARBA" id="ARBA00047984"/>
    </source>
</evidence>
<dbReference type="AlphaFoldDB" id="A0AAN8G770"/>
<dbReference type="GO" id="GO:0003723">
    <property type="term" value="F:RNA binding"/>
    <property type="evidence" value="ECO:0007669"/>
    <property type="project" value="TreeGrafter"/>
</dbReference>
<proteinExistence type="predicted"/>
<name>A0AAN8G770_TRICO</name>
<reference evidence="2 3" key="1">
    <citation type="submission" date="2019-10" db="EMBL/GenBank/DDBJ databases">
        <title>Assembly and Annotation for the nematode Trichostrongylus colubriformis.</title>
        <authorList>
            <person name="Martin J."/>
        </authorList>
    </citation>
    <scope>NUCLEOTIDE SEQUENCE [LARGE SCALE GENOMIC DNA]</scope>
    <source>
        <strain evidence="2">G859</strain>
        <tissue evidence="2">Whole worm</tissue>
    </source>
</reference>
<evidence type="ECO:0000313" key="2">
    <source>
        <dbReference type="EMBL" id="KAK5978248.1"/>
    </source>
</evidence>
<dbReference type="GO" id="GO:0003724">
    <property type="term" value="F:RNA helicase activity"/>
    <property type="evidence" value="ECO:0007669"/>
    <property type="project" value="UniProtKB-EC"/>
</dbReference>
<comment type="caution">
    <text evidence="2">The sequence shown here is derived from an EMBL/GenBank/DDBJ whole genome shotgun (WGS) entry which is preliminary data.</text>
</comment>
<dbReference type="PANTHER" id="PTHR18934:SF83">
    <property type="entry name" value="PRE-MRNA-SPLICING FACTOR ATP-DEPENDENT RNA HELICASE DHX16"/>
    <property type="match status" value="1"/>
</dbReference>
<protein>
    <recommendedName>
        <fullName evidence="4">Helicase C-terminal domain-containing protein</fullName>
    </recommendedName>
</protein>
<dbReference type="EMBL" id="WIXE01009653">
    <property type="protein sequence ID" value="KAK5978248.1"/>
    <property type="molecule type" value="Genomic_DNA"/>
</dbReference>